<evidence type="ECO:0008006" key="4">
    <source>
        <dbReference type="Google" id="ProtNLM"/>
    </source>
</evidence>
<evidence type="ECO:0000313" key="2">
    <source>
        <dbReference type="EMBL" id="MSR92744.1"/>
    </source>
</evidence>
<accession>A0A7X2T2L2</accession>
<keyword evidence="1" id="KW-1133">Transmembrane helix</keyword>
<feature type="transmembrane region" description="Helical" evidence="1">
    <location>
        <begin position="53"/>
        <end position="76"/>
    </location>
</feature>
<evidence type="ECO:0000313" key="3">
    <source>
        <dbReference type="Proteomes" id="UP000460287"/>
    </source>
</evidence>
<feature type="transmembrane region" description="Helical" evidence="1">
    <location>
        <begin position="192"/>
        <end position="216"/>
    </location>
</feature>
<reference evidence="2 3" key="1">
    <citation type="submission" date="2019-08" db="EMBL/GenBank/DDBJ databases">
        <title>In-depth cultivation of the pig gut microbiome towards novel bacterial diversity and tailored functional studies.</title>
        <authorList>
            <person name="Wylensek D."/>
            <person name="Hitch T.C.A."/>
            <person name="Clavel T."/>
        </authorList>
    </citation>
    <scope>NUCLEOTIDE SEQUENCE [LARGE SCALE GENOMIC DNA]</scope>
    <source>
        <strain evidence="2 3">WCA-383-APC-5B</strain>
    </source>
</reference>
<proteinExistence type="predicted"/>
<evidence type="ECO:0000256" key="1">
    <source>
        <dbReference type="SAM" id="Phobius"/>
    </source>
</evidence>
<keyword evidence="3" id="KW-1185">Reference proteome</keyword>
<keyword evidence="1" id="KW-0812">Transmembrane</keyword>
<feature type="transmembrane region" description="Helical" evidence="1">
    <location>
        <begin position="222"/>
        <end position="238"/>
    </location>
</feature>
<feature type="transmembrane region" description="Helical" evidence="1">
    <location>
        <begin position="29"/>
        <end position="47"/>
    </location>
</feature>
<gene>
    <name evidence="2" type="ORF">FYJ33_15600</name>
</gene>
<dbReference type="EMBL" id="VULX01000061">
    <property type="protein sequence ID" value="MSR92744.1"/>
    <property type="molecule type" value="Genomic_DNA"/>
</dbReference>
<organism evidence="2 3">
    <name type="scientific">Inconstantimicrobium porci</name>
    <dbReference type="NCBI Taxonomy" id="2652291"/>
    <lineage>
        <taxon>Bacteria</taxon>
        <taxon>Bacillati</taxon>
        <taxon>Bacillota</taxon>
        <taxon>Clostridia</taxon>
        <taxon>Eubacteriales</taxon>
        <taxon>Clostridiaceae</taxon>
        <taxon>Inconstantimicrobium</taxon>
    </lineage>
</organism>
<dbReference type="AlphaFoldDB" id="A0A7X2T2L2"/>
<dbReference type="RefSeq" id="WP_154532911.1">
    <property type="nucleotide sequence ID" value="NZ_VULX01000061.1"/>
</dbReference>
<dbReference type="Proteomes" id="UP000460287">
    <property type="component" value="Unassembled WGS sequence"/>
</dbReference>
<sequence>MNIQFINTLEEELLRCDLDYLNRTKRNKLNIIFCVGLCIISDLLVHLSYKTNILELIIEAIIIIVFIILYKVNILLRISKIIVKKHKKYLQVKHIALSEHTLLITIGSKKISEPINKINKYIIYNDKIYIKFSYTDSLIIPKRAFDNNMFDEFIALIQKNTVTNSKINTMQQTAIDKSFAILLYENYKTFRILRIIAVTSLTFVIFMLSMLSAIAFNIPSEVLVPMLMFNILVSLYVAPKIYDRLGPILHEAKKLQSYYKFQKNLVIKTDGLTGKNILIPWNDIQVYRIINNSIFFITKDDSIIPVYIMNNEEQKKIIRLLNINEVKKGNKKDFNLKRLLKAN</sequence>
<name>A0A7X2T2L2_9CLOT</name>
<comment type="caution">
    <text evidence="2">The sequence shown here is derived from an EMBL/GenBank/DDBJ whole genome shotgun (WGS) entry which is preliminary data.</text>
</comment>
<protein>
    <recommendedName>
        <fullName evidence="4">YcxB-like protein domain-containing protein</fullName>
    </recommendedName>
</protein>
<keyword evidence="1" id="KW-0472">Membrane</keyword>